<comment type="caution">
    <text evidence="1">The sequence shown here is derived from an EMBL/GenBank/DDBJ whole genome shotgun (WGS) entry which is preliminary data.</text>
</comment>
<keyword evidence="2" id="KW-1185">Reference proteome</keyword>
<dbReference type="Proteomes" id="UP000011223">
    <property type="component" value="Unassembled WGS sequence"/>
</dbReference>
<protein>
    <submittedName>
        <fullName evidence="1">Uncharacterized protein</fullName>
    </submittedName>
</protein>
<name>R1IP07_9GAMM</name>
<evidence type="ECO:0000313" key="2">
    <source>
        <dbReference type="Proteomes" id="UP000011223"/>
    </source>
</evidence>
<accession>R1IP07</accession>
<sequence>MVFSFLHPQDGFVFATDDIRISQRVLKSSDVGRDLPLKTNNQ</sequence>
<dbReference type="EMBL" id="ANFM02000071">
    <property type="protein sequence ID" value="EOD77100.1"/>
    <property type="molecule type" value="Genomic_DNA"/>
</dbReference>
<gene>
    <name evidence="1" type="ORF">D515_04684</name>
</gene>
<proteinExistence type="predicted"/>
<organism evidence="1 2">
    <name type="scientific">Grimontia indica</name>
    <dbReference type="NCBI Taxonomy" id="1056512"/>
    <lineage>
        <taxon>Bacteria</taxon>
        <taxon>Pseudomonadati</taxon>
        <taxon>Pseudomonadota</taxon>
        <taxon>Gammaproteobacteria</taxon>
        <taxon>Vibrionales</taxon>
        <taxon>Vibrionaceae</taxon>
        <taxon>Grimontia</taxon>
    </lineage>
</organism>
<dbReference type="AlphaFoldDB" id="R1IP07"/>
<evidence type="ECO:0000313" key="1">
    <source>
        <dbReference type="EMBL" id="EOD77100.1"/>
    </source>
</evidence>
<reference evidence="1 2" key="1">
    <citation type="journal article" date="2014" name="PLoS ONE">
        <title>Grimontia indica AK16(T), sp. nov., Isolated from a Seawater Sample Reports the Presence of Pathogenic Genes Similar to Vibrio Genus.</title>
        <authorList>
            <person name="Singh A."/>
            <person name="Vaidya B."/>
            <person name="Khatri I."/>
            <person name="Srinivas T.N."/>
            <person name="Subramanian S."/>
            <person name="Korpole S."/>
            <person name="Pinnaka A.K."/>
        </authorList>
    </citation>
    <scope>NUCLEOTIDE SEQUENCE [LARGE SCALE GENOMIC DNA]</scope>
    <source>
        <strain evidence="1 2">AK16</strain>
    </source>
</reference>